<reference evidence="2" key="1">
    <citation type="submission" date="2020-12" db="EMBL/GenBank/DDBJ databases">
        <authorList>
            <person name="Rodrigo-Torres L."/>
            <person name="Arahal R. D."/>
            <person name="Lucena T."/>
        </authorList>
    </citation>
    <scope>NUCLEOTIDE SEQUENCE</scope>
    <source>
        <strain evidence="2">CECT 9390</strain>
    </source>
</reference>
<dbReference type="Gene3D" id="3.60.40.10">
    <property type="entry name" value="PPM-type phosphatase domain"/>
    <property type="match status" value="1"/>
</dbReference>
<dbReference type="RefSeq" id="WP_162086720.1">
    <property type="nucleotide sequence ID" value="NZ_CAJIMS010000001.1"/>
</dbReference>
<protein>
    <recommendedName>
        <fullName evidence="1">PPM-type phosphatase domain-containing protein</fullName>
    </recommendedName>
</protein>
<dbReference type="SMART" id="SM00332">
    <property type="entry name" value="PP2Cc"/>
    <property type="match status" value="1"/>
</dbReference>
<dbReference type="InterPro" id="IPR001932">
    <property type="entry name" value="PPM-type_phosphatase-like_dom"/>
</dbReference>
<dbReference type="InterPro" id="IPR036457">
    <property type="entry name" value="PPM-type-like_dom_sf"/>
</dbReference>
<name>A0A9N8ME88_9FLAO</name>
<feature type="domain" description="PPM-type phosphatase" evidence="1">
    <location>
        <begin position="174"/>
        <end position="491"/>
    </location>
</feature>
<gene>
    <name evidence="2" type="ORF">CHRY9390_00161</name>
</gene>
<evidence type="ECO:0000313" key="2">
    <source>
        <dbReference type="EMBL" id="CAD7797392.1"/>
    </source>
</evidence>
<dbReference type="AlphaFoldDB" id="A0A9N8ME88"/>
<dbReference type="EMBL" id="CAJIMS010000001">
    <property type="protein sequence ID" value="CAD7797392.1"/>
    <property type="molecule type" value="Genomic_DNA"/>
</dbReference>
<accession>A0A9N8ME88</accession>
<organism evidence="2 3">
    <name type="scientific">Chryseobacterium aquaeductus</name>
    <dbReference type="NCBI Taxonomy" id="2675056"/>
    <lineage>
        <taxon>Bacteria</taxon>
        <taxon>Pseudomonadati</taxon>
        <taxon>Bacteroidota</taxon>
        <taxon>Flavobacteriia</taxon>
        <taxon>Flavobacteriales</taxon>
        <taxon>Weeksellaceae</taxon>
        <taxon>Chryseobacterium group</taxon>
        <taxon>Chryseobacterium</taxon>
    </lineage>
</organism>
<sequence length="492" mass="56333">MKNLLQDVLLEHQIESNKIVNITVEKLVDNAKIYELSKSIKDLKLQILQIFKMHKEKEEFRDSYFTVPNANVKKEYAYTFDLSPYPSIVIKEIKNLESVGLNFDAENLRIHGVPTNANTIEIQIIFFSKNDENLHEEIKTIPFIVNADPKDLWLNKPSPKDSRFSKEDSATFKSDFLDKKIVVASLRGRSHAHEGTFRDDDFLVKSLPDNWAIVALADGAGSARYARSGSRFATEFIVKSFDNEVLLNELSKAVAAYFSDDKGLKNSDSKTSKNLEKIEISSDEQDVSENLSSLNREDQKIKSKSFIINSMYQNVKNLHSQLGKFANDEGAALKDFHTTLIFSLIKKSDFGYIVLSFGVGDCPINVIDKENTQVKLLNFLDVGESSGATRFITMPEIFNRPDMVDRFTINRFDDFSRLFLMTDGIYDPKFVVESKLENLETWKNFMRDLDGENEDKTKVDFVEDSNIEDQLSAWMNFWSKGNHDDRTLAVIY</sequence>
<dbReference type="Pfam" id="PF13672">
    <property type="entry name" value="PP2C_2"/>
    <property type="match status" value="1"/>
</dbReference>
<proteinExistence type="predicted"/>
<dbReference type="SUPFAM" id="SSF81606">
    <property type="entry name" value="PP2C-like"/>
    <property type="match status" value="1"/>
</dbReference>
<evidence type="ECO:0000259" key="1">
    <source>
        <dbReference type="SMART" id="SM00332"/>
    </source>
</evidence>
<dbReference type="Proteomes" id="UP000662618">
    <property type="component" value="Unassembled WGS sequence"/>
</dbReference>
<keyword evidence="3" id="KW-1185">Reference proteome</keyword>
<evidence type="ECO:0000313" key="3">
    <source>
        <dbReference type="Proteomes" id="UP000662618"/>
    </source>
</evidence>
<comment type="caution">
    <text evidence="2">The sequence shown here is derived from an EMBL/GenBank/DDBJ whole genome shotgun (WGS) entry which is preliminary data.</text>
</comment>